<dbReference type="Proteomes" id="UP000474777">
    <property type="component" value="Unassembled WGS sequence"/>
</dbReference>
<accession>A0A6B3LQW3</accession>
<reference evidence="1 2" key="1">
    <citation type="submission" date="2020-02" db="EMBL/GenBank/DDBJ databases">
        <authorList>
            <person name="Kim M.K."/>
        </authorList>
    </citation>
    <scope>NUCLEOTIDE SEQUENCE [LARGE SCALE GENOMIC DNA]</scope>
    <source>
        <strain evidence="1 2">BT327</strain>
    </source>
</reference>
<comment type="caution">
    <text evidence="1">The sequence shown here is derived from an EMBL/GenBank/DDBJ whole genome shotgun (WGS) entry which is preliminary data.</text>
</comment>
<name>A0A6B3LQW3_9BACT</name>
<protein>
    <submittedName>
        <fullName evidence="1">Uncharacterized protein</fullName>
    </submittedName>
</protein>
<sequence length="493" mass="57047">MQEIQQLFRVLYSLSSKPGVGTIPYKNKGLEGIFIQGITQGKFASDSEAATRLYGTDQTDVRYKMLKHRVKKKLYNALLTVEINSNKSQLQKEVECARLITIAKLLFKQTEYNLVLGLCSKAIAISQEYQFNELLLSAYELELATLTNQGTLKTYNVKRETYLKQLKIVTLEKEALSFYQLAKAHLRSTVKVRKALLNELPGIVNRLSEIVGEINSFESYLAYYKTSILYYELIGDFSKIITITKEANSKLESGQINAQRFDTAYNAYILVYAHLRAKDYSQGLFYANNYYSLFDNTTRNWFSYMENYFLLAVHAKQYELAVILLHRVRINTNFNTISNDAKERWQLYTAYLYFIDPKAPVLKDFNYQSFINSITEYSKDKQGFNVAILILQFMYFLKKGDSEGLLYRIESLKKYILTHLKDTFSLRSKLFLKLLMLTVTEDFDAASCRIKGAKHYQKLIETPTPGDAYAEIEIVPYEHLWELILEAMPKGAI</sequence>
<proteinExistence type="predicted"/>
<organism evidence="1 2">
    <name type="scientific">Pontibacter burrus</name>
    <dbReference type="NCBI Taxonomy" id="2704466"/>
    <lineage>
        <taxon>Bacteria</taxon>
        <taxon>Pseudomonadati</taxon>
        <taxon>Bacteroidota</taxon>
        <taxon>Cytophagia</taxon>
        <taxon>Cytophagales</taxon>
        <taxon>Hymenobacteraceae</taxon>
        <taxon>Pontibacter</taxon>
    </lineage>
</organism>
<dbReference type="AlphaFoldDB" id="A0A6B3LQW3"/>
<gene>
    <name evidence="1" type="ORF">GXP69_07100</name>
</gene>
<evidence type="ECO:0000313" key="2">
    <source>
        <dbReference type="Proteomes" id="UP000474777"/>
    </source>
</evidence>
<dbReference type="RefSeq" id="WP_163913806.1">
    <property type="nucleotide sequence ID" value="NZ_JAAGWD010000002.1"/>
</dbReference>
<keyword evidence="2" id="KW-1185">Reference proteome</keyword>
<evidence type="ECO:0000313" key="1">
    <source>
        <dbReference type="EMBL" id="NEM97455.1"/>
    </source>
</evidence>
<dbReference type="EMBL" id="JAAGWD010000002">
    <property type="protein sequence ID" value="NEM97455.1"/>
    <property type="molecule type" value="Genomic_DNA"/>
</dbReference>